<dbReference type="EMBL" id="FODF01000003">
    <property type="protein sequence ID" value="SEN39356.1"/>
    <property type="molecule type" value="Genomic_DNA"/>
</dbReference>
<dbReference type="InterPro" id="IPR009693">
    <property type="entry name" value="Glucitol_operon_activator"/>
</dbReference>
<dbReference type="Proteomes" id="UP000199512">
    <property type="component" value="Unassembled WGS sequence"/>
</dbReference>
<evidence type="ECO:0000313" key="2">
    <source>
        <dbReference type="Proteomes" id="UP000199512"/>
    </source>
</evidence>
<name>A0A1H8G5Q6_9FIRM</name>
<gene>
    <name evidence="1" type="ORF">SAMN05216454_10376</name>
</gene>
<dbReference type="Pfam" id="PF06923">
    <property type="entry name" value="GutM"/>
    <property type="match status" value="1"/>
</dbReference>
<sequence length="146" mass="16499">MNLIVIGILFVLAFIMQYAFTLIQMKSFKVSYRNLRRKGRVVIGKKKGAYRAGAIVMMAIDDNNFVIDTEYMQGTTIFARFKKLDCLNGYNIEEIDLELCKEKGLSNSLKNSIVDGVTNFKKIMSGEEIEMPKSPLGKLADKVKTV</sequence>
<evidence type="ECO:0000313" key="1">
    <source>
        <dbReference type="EMBL" id="SEN39356.1"/>
    </source>
</evidence>
<reference evidence="1 2" key="1">
    <citation type="submission" date="2016-10" db="EMBL/GenBank/DDBJ databases">
        <authorList>
            <person name="de Groot N.N."/>
        </authorList>
    </citation>
    <scope>NUCLEOTIDE SEQUENCE [LARGE SCALE GENOMIC DNA]</scope>
    <source>
        <strain evidence="1 2">Calf135</strain>
    </source>
</reference>
<organism evidence="1 2">
    <name type="scientific">Peptostreptococcus russellii</name>
    <dbReference type="NCBI Taxonomy" id="215200"/>
    <lineage>
        <taxon>Bacteria</taxon>
        <taxon>Bacillati</taxon>
        <taxon>Bacillota</taxon>
        <taxon>Clostridia</taxon>
        <taxon>Peptostreptococcales</taxon>
        <taxon>Peptostreptococcaceae</taxon>
        <taxon>Peptostreptococcus</taxon>
    </lineage>
</organism>
<dbReference type="STRING" id="215200.SAMN05216454_10376"/>
<keyword evidence="2" id="KW-1185">Reference proteome</keyword>
<accession>A0A1H8G5Q6</accession>
<dbReference type="RefSeq" id="WP_091974503.1">
    <property type="nucleotide sequence ID" value="NZ_CAUWDX010000010.1"/>
</dbReference>
<protein>
    <submittedName>
        <fullName evidence="1">Glucitol operon activator protein (GutM)</fullName>
    </submittedName>
</protein>
<dbReference type="AlphaFoldDB" id="A0A1H8G5Q6"/>
<proteinExistence type="predicted"/>
<dbReference type="OrthoDB" id="9096700at2"/>